<evidence type="ECO:0000256" key="1">
    <source>
        <dbReference type="SAM" id="Phobius"/>
    </source>
</evidence>
<proteinExistence type="predicted"/>
<keyword evidence="1" id="KW-0472">Membrane</keyword>
<keyword evidence="1" id="KW-0812">Transmembrane</keyword>
<keyword evidence="1" id="KW-1133">Transmembrane helix</keyword>
<feature type="transmembrane region" description="Helical" evidence="1">
    <location>
        <begin position="47"/>
        <end position="71"/>
    </location>
</feature>
<evidence type="ECO:0000313" key="3">
    <source>
        <dbReference type="Proteomes" id="UP000480266"/>
    </source>
</evidence>
<evidence type="ECO:0000313" key="2">
    <source>
        <dbReference type="EMBL" id="NGX94943.1"/>
    </source>
</evidence>
<dbReference type="EMBL" id="JAAMRR010000356">
    <property type="protein sequence ID" value="NGX94943.1"/>
    <property type="molecule type" value="Genomic_DNA"/>
</dbReference>
<protein>
    <submittedName>
        <fullName evidence="2">Uncharacterized protein</fullName>
    </submittedName>
</protein>
<accession>A0A7C9RDR1</accession>
<feature type="transmembrane region" description="Helical" evidence="1">
    <location>
        <begin position="20"/>
        <end position="41"/>
    </location>
</feature>
<keyword evidence="3" id="KW-1185">Reference proteome</keyword>
<comment type="caution">
    <text evidence="2">The sequence shown here is derived from an EMBL/GenBank/DDBJ whole genome shotgun (WGS) entry which is preliminary data.</text>
</comment>
<sequence length="78" mass="8673">MTGKREDRVVRTRENLEKALLPILIFAPSVTVLCWIAAWIFRDEFVFKAVLIGLGCFAVVLGVAACLLVLLKRIDRGG</sequence>
<dbReference type="AlphaFoldDB" id="A0A7C9RDR1"/>
<reference evidence="2" key="1">
    <citation type="submission" date="2020-02" db="EMBL/GenBank/DDBJ databases">
        <title>Draft genome sequence of Candidatus Afipia apatlaquensis IBT-C3, a potential strain for decolorization of textile dyes.</title>
        <authorList>
            <person name="Sanchez-Reyes A."/>
            <person name="Breton-Deval L."/>
            <person name="Mangelson H."/>
            <person name="Sanchez-Flores A."/>
        </authorList>
    </citation>
    <scope>NUCLEOTIDE SEQUENCE [LARGE SCALE GENOMIC DNA]</scope>
    <source>
        <strain evidence="2">IBT-C3</strain>
    </source>
</reference>
<gene>
    <name evidence="2" type="ORF">G4V63_06815</name>
</gene>
<dbReference type="Proteomes" id="UP000480266">
    <property type="component" value="Unassembled WGS sequence"/>
</dbReference>
<name>A0A7C9RDR1_9BRAD</name>
<organism evidence="2 3">
    <name type="scientific">Candidatus Afipia apatlaquensis</name>
    <dbReference type="NCBI Taxonomy" id="2712852"/>
    <lineage>
        <taxon>Bacteria</taxon>
        <taxon>Pseudomonadati</taxon>
        <taxon>Pseudomonadota</taxon>
        <taxon>Alphaproteobacteria</taxon>
        <taxon>Hyphomicrobiales</taxon>
        <taxon>Nitrobacteraceae</taxon>
        <taxon>Afipia</taxon>
    </lineage>
</organism>